<comment type="caution">
    <text evidence="3">The sequence shown here is derived from an EMBL/GenBank/DDBJ whole genome shotgun (WGS) entry which is preliminary data.</text>
</comment>
<feature type="region of interest" description="Disordered" evidence="1">
    <location>
        <begin position="1044"/>
        <end position="1094"/>
    </location>
</feature>
<protein>
    <submittedName>
        <fullName evidence="3">Uncharacterized protein</fullName>
    </submittedName>
</protein>
<keyword evidence="2" id="KW-0812">Transmembrane</keyword>
<dbReference type="EMBL" id="JAGMWT010000013">
    <property type="protein sequence ID" value="KAH7117590.1"/>
    <property type="molecule type" value="Genomic_DNA"/>
</dbReference>
<feature type="region of interest" description="Disordered" evidence="1">
    <location>
        <begin position="549"/>
        <end position="580"/>
    </location>
</feature>
<feature type="region of interest" description="Disordered" evidence="1">
    <location>
        <begin position="760"/>
        <end position="850"/>
    </location>
</feature>
<evidence type="ECO:0000256" key="1">
    <source>
        <dbReference type="SAM" id="MobiDB-lite"/>
    </source>
</evidence>
<name>A0A9P9IFL0_9PLEO</name>
<keyword evidence="2" id="KW-1133">Transmembrane helix</keyword>
<feature type="region of interest" description="Disordered" evidence="1">
    <location>
        <begin position="938"/>
        <end position="1022"/>
    </location>
</feature>
<keyword evidence="4" id="KW-1185">Reference proteome</keyword>
<feature type="transmembrane region" description="Helical" evidence="2">
    <location>
        <begin position="34"/>
        <end position="55"/>
    </location>
</feature>
<gene>
    <name evidence="3" type="ORF">B0J11DRAFT_509301</name>
</gene>
<feature type="compositionally biased region" description="Low complexity" evidence="1">
    <location>
        <begin position="819"/>
        <end position="838"/>
    </location>
</feature>
<feature type="compositionally biased region" description="Acidic residues" evidence="1">
    <location>
        <begin position="1272"/>
        <end position="1298"/>
    </location>
</feature>
<sequence>MEFFDPATTIDESRYLARPWYLYEFFNGLVTGNLFAFLAAILLFGIPSLIVVAHARVHGGALKLKTIIATAYAHTVYDRVGVRLFNHLDEWTHFDVFAGLLTAALVFTAHNRLSPAWAEAKQELWEVITRVPRAAYRRYRFVTSVTDLVLAPLHTAILGPFVGAPVAFVYDRHIHSIVKGVVLFIYNPLALLTRLVVWLGYQLDPEFDVMLTEQPVDLAGPASPVATPQRSTDEEVSDVVSPKPDSPVEKVVVDPAPTTTPTSKKVVIFSPSPAPRTPQFAPDRSPLPRHSATSFRHRLRDDRYIQFVEQQAVYANTRVHYAQQATALMTESYRLLFQKFGSRISREDFKKDMLKRVFKSQRQFFGAYSLDVAPVAQKVPFPFRSSLDSSPSCPERNAFAVLEPTKTPVATLAEPVGDVPVVQESEEENYLFLVAKAAKKLAGKSEAQLPGALMTIMASKESRVEAFGKTRKEFMDDVRSPLLRGTDARPLGPVAVRPSIWKIKGSENASEQKTSSSTEGSGRLPIVAHNDISKILPSPEIALAQRVSPPQPLADGTSPPVGRSSTPRVQGEEIAKKAEESAILKTAVAEEDEKVRKDEEEAARRRVEHELALEAKAQAEAEEAERISVVERRRVADEAAAAEQAALAEAARLAAVQEEEAQRKVDEDEAAAVLKAASSDESPVVQVEVMEEEGCKAEPPKNIFDGKSFNFSGTSQLSFASGLDPLPPTSFAFSLANPFSGPSTTPFLSLAIPSLSLDIPSTSSSGPSTSLPAVSPSHPSTSLATLPSAEPAQSSSSGLISPPFAADRGAFVAGDHGEPSVPSASSSLLTLAPPSLESDAPGNANDDVDMAMDTGEVGRTAPAAEVVSQQLVPVVYPPPAPAAFLPPTTSAGSRLIPDSFLPPVVFSPSPSASLVFGTPSSGPVVPFGTVSSSVPAVTPADDSAMEDVATPPSAPAPTPLQAPSLEPSAAPTTPAVKPKSRMAARAAQTTTSPFLPAKPRRVAPAPSTPAPPVPEESPFGRHSAKMEDLNTFAKLLAYVSPVPASPPPQPAQEALKQPSFVGPPRAETPEPKHRLSAPEAVRIARTPTPPEVDSFEEFMAPVTYTGPARKLATPRARRMRGNVSVPPVPPPAVFSLPIAPVVRPVAPFLPLPPLEPLLATLEALPPLPTVVPPPAPPSSSEDEEDDDETEDWETEMARLLQESEAEWLAGRLRSAEAVNADSEISAPLPVDNNFEILDPADIDHELFPELYNDDAVPRSAPLVAVRSQPVLLEEEGFDEEALYENDEEYDEEEESEEE</sequence>
<feature type="compositionally biased region" description="Polar residues" evidence="1">
    <location>
        <begin position="777"/>
        <end position="799"/>
    </location>
</feature>
<keyword evidence="2" id="KW-0472">Membrane</keyword>
<feature type="compositionally biased region" description="Pro residues" evidence="1">
    <location>
        <begin position="1168"/>
        <end position="1177"/>
    </location>
</feature>
<feature type="compositionally biased region" description="Basic and acidic residues" evidence="1">
    <location>
        <begin position="570"/>
        <end position="580"/>
    </location>
</feature>
<evidence type="ECO:0000313" key="4">
    <source>
        <dbReference type="Proteomes" id="UP000700596"/>
    </source>
</evidence>
<feature type="compositionally biased region" description="Acidic residues" evidence="1">
    <location>
        <begin position="1180"/>
        <end position="1193"/>
    </location>
</feature>
<proteinExistence type="predicted"/>
<feature type="region of interest" description="Disordered" evidence="1">
    <location>
        <begin position="220"/>
        <end position="248"/>
    </location>
</feature>
<reference evidence="3" key="1">
    <citation type="journal article" date="2021" name="Nat. Commun.">
        <title>Genetic determinants of endophytism in the Arabidopsis root mycobiome.</title>
        <authorList>
            <person name="Mesny F."/>
            <person name="Miyauchi S."/>
            <person name="Thiergart T."/>
            <person name="Pickel B."/>
            <person name="Atanasova L."/>
            <person name="Karlsson M."/>
            <person name="Huettel B."/>
            <person name="Barry K.W."/>
            <person name="Haridas S."/>
            <person name="Chen C."/>
            <person name="Bauer D."/>
            <person name="Andreopoulos W."/>
            <person name="Pangilinan J."/>
            <person name="LaButti K."/>
            <person name="Riley R."/>
            <person name="Lipzen A."/>
            <person name="Clum A."/>
            <person name="Drula E."/>
            <person name="Henrissat B."/>
            <person name="Kohler A."/>
            <person name="Grigoriev I.V."/>
            <person name="Martin F.M."/>
            <person name="Hacquard S."/>
        </authorList>
    </citation>
    <scope>NUCLEOTIDE SEQUENCE</scope>
    <source>
        <strain evidence="3">MPI-CAGE-CH-0243</strain>
    </source>
</reference>
<feature type="region of interest" description="Disordered" evidence="1">
    <location>
        <begin position="1271"/>
        <end position="1298"/>
    </location>
</feature>
<feature type="compositionally biased region" description="Pro residues" evidence="1">
    <location>
        <begin position="1006"/>
        <end position="1015"/>
    </location>
</feature>
<accession>A0A9P9IFL0</accession>
<organism evidence="3 4">
    <name type="scientific">Dendryphion nanum</name>
    <dbReference type="NCBI Taxonomy" id="256645"/>
    <lineage>
        <taxon>Eukaryota</taxon>
        <taxon>Fungi</taxon>
        <taxon>Dikarya</taxon>
        <taxon>Ascomycota</taxon>
        <taxon>Pezizomycotina</taxon>
        <taxon>Dothideomycetes</taxon>
        <taxon>Pleosporomycetidae</taxon>
        <taxon>Pleosporales</taxon>
        <taxon>Torulaceae</taxon>
        <taxon>Dendryphion</taxon>
    </lineage>
</organism>
<feature type="region of interest" description="Disordered" evidence="1">
    <location>
        <begin position="1168"/>
        <end position="1193"/>
    </location>
</feature>
<feature type="region of interest" description="Disordered" evidence="1">
    <location>
        <begin position="505"/>
        <end position="524"/>
    </location>
</feature>
<feature type="compositionally biased region" description="Polar residues" evidence="1">
    <location>
        <begin position="507"/>
        <end position="520"/>
    </location>
</feature>
<feature type="transmembrane region" description="Helical" evidence="2">
    <location>
        <begin position="148"/>
        <end position="169"/>
    </location>
</feature>
<evidence type="ECO:0000256" key="2">
    <source>
        <dbReference type="SAM" id="Phobius"/>
    </source>
</evidence>
<feature type="compositionally biased region" description="Low complexity" evidence="1">
    <location>
        <begin position="760"/>
        <end position="772"/>
    </location>
</feature>
<dbReference type="Proteomes" id="UP000700596">
    <property type="component" value="Unassembled WGS sequence"/>
</dbReference>
<evidence type="ECO:0000313" key="3">
    <source>
        <dbReference type="EMBL" id="KAH7117590.1"/>
    </source>
</evidence>